<reference evidence="1" key="1">
    <citation type="journal article" date="2015" name="Nature">
        <title>Complex archaea that bridge the gap between prokaryotes and eukaryotes.</title>
        <authorList>
            <person name="Spang A."/>
            <person name="Saw J.H."/>
            <person name="Jorgensen S.L."/>
            <person name="Zaremba-Niedzwiedzka K."/>
            <person name="Martijn J."/>
            <person name="Lind A.E."/>
            <person name="van Eijk R."/>
            <person name="Schleper C."/>
            <person name="Guy L."/>
            <person name="Ettema T.J."/>
        </authorList>
    </citation>
    <scope>NUCLEOTIDE SEQUENCE</scope>
</reference>
<gene>
    <name evidence="1" type="ORF">LCGC14_0395050</name>
</gene>
<organism evidence="1">
    <name type="scientific">marine sediment metagenome</name>
    <dbReference type="NCBI Taxonomy" id="412755"/>
    <lineage>
        <taxon>unclassified sequences</taxon>
        <taxon>metagenomes</taxon>
        <taxon>ecological metagenomes</taxon>
    </lineage>
</organism>
<protein>
    <submittedName>
        <fullName evidence="1">Uncharacterized protein</fullName>
    </submittedName>
</protein>
<dbReference type="AlphaFoldDB" id="A0A0F9SYB7"/>
<dbReference type="EMBL" id="LAZR01000334">
    <property type="protein sequence ID" value="KKN73940.1"/>
    <property type="molecule type" value="Genomic_DNA"/>
</dbReference>
<accession>A0A0F9SYB7</accession>
<evidence type="ECO:0000313" key="1">
    <source>
        <dbReference type="EMBL" id="KKN73940.1"/>
    </source>
</evidence>
<sequence length="54" mass="6148">MTVTRYGVCPRCNLITYKKELTSVAETVESISYLVDKSCKCTSEDVNNKNLENR</sequence>
<name>A0A0F9SYB7_9ZZZZ</name>
<comment type="caution">
    <text evidence="1">The sequence shown here is derived from an EMBL/GenBank/DDBJ whole genome shotgun (WGS) entry which is preliminary data.</text>
</comment>
<proteinExistence type="predicted"/>